<name>A0A066UFY1_9GAMM</name>
<dbReference type="eggNOG" id="COG0212">
    <property type="taxonomic scope" value="Bacteria"/>
</dbReference>
<dbReference type="RefSeq" id="WP_036362804.1">
    <property type="nucleotide sequence ID" value="NZ_AOMT01000005.1"/>
</dbReference>
<dbReference type="NCBIfam" id="TIGR02727">
    <property type="entry name" value="MTHFS_bact"/>
    <property type="match status" value="1"/>
</dbReference>
<accession>A0A066UFY1</accession>
<gene>
    <name evidence="6" type="ORF">MBO_02310</name>
</gene>
<evidence type="ECO:0000256" key="5">
    <source>
        <dbReference type="RuleBase" id="RU361279"/>
    </source>
</evidence>
<dbReference type="GO" id="GO:0046872">
    <property type="term" value="F:metal ion binding"/>
    <property type="evidence" value="ECO:0007669"/>
    <property type="project" value="UniProtKB-KW"/>
</dbReference>
<feature type="binding site" evidence="4">
    <location>
        <begin position="134"/>
        <end position="142"/>
    </location>
    <ligand>
        <name>ATP</name>
        <dbReference type="ChEBI" id="CHEBI:30616"/>
    </ligand>
</feature>
<keyword evidence="3 4" id="KW-0067">ATP-binding</keyword>
<comment type="caution">
    <text evidence="6">The sequence shown here is derived from an EMBL/GenBank/DDBJ whole genome shotgun (WGS) entry which is preliminary data.</text>
</comment>
<comment type="similarity">
    <text evidence="1 5">Belongs to the 5-formyltetrahydrofolate cyclo-ligase family.</text>
</comment>
<keyword evidence="5" id="KW-0460">Magnesium</keyword>
<organism evidence="6 7">
    <name type="scientific">Moraxella bovoculi 237</name>
    <dbReference type="NCBI Taxonomy" id="743974"/>
    <lineage>
        <taxon>Bacteria</taxon>
        <taxon>Pseudomonadati</taxon>
        <taxon>Pseudomonadota</taxon>
        <taxon>Gammaproteobacteria</taxon>
        <taxon>Moraxellales</taxon>
        <taxon>Moraxellaceae</taxon>
        <taxon>Moraxella</taxon>
    </lineage>
</organism>
<keyword evidence="5" id="KW-0479">Metal-binding</keyword>
<keyword evidence="6" id="KW-0436">Ligase</keyword>
<dbReference type="Pfam" id="PF01812">
    <property type="entry name" value="5-FTHF_cyc-lig"/>
    <property type="match status" value="1"/>
</dbReference>
<evidence type="ECO:0000256" key="2">
    <source>
        <dbReference type="ARBA" id="ARBA00022741"/>
    </source>
</evidence>
<evidence type="ECO:0000313" key="7">
    <source>
        <dbReference type="Proteomes" id="UP000035860"/>
    </source>
</evidence>
<dbReference type="Gene3D" id="3.40.50.10420">
    <property type="entry name" value="NagB/RpiA/CoA transferase-like"/>
    <property type="match status" value="1"/>
</dbReference>
<dbReference type="InterPro" id="IPR037171">
    <property type="entry name" value="NagB/RpiA_transferase-like"/>
</dbReference>
<dbReference type="PIRSF" id="PIRSF006806">
    <property type="entry name" value="FTHF_cligase"/>
    <property type="match status" value="1"/>
</dbReference>
<dbReference type="EMBL" id="AOMT01000005">
    <property type="protein sequence ID" value="KDN25985.1"/>
    <property type="molecule type" value="Genomic_DNA"/>
</dbReference>
<dbReference type="OrthoDB" id="9801938at2"/>
<dbReference type="PANTHER" id="PTHR23407">
    <property type="entry name" value="ATPASE INHIBITOR/5-FORMYLTETRAHYDROFOLATE CYCLO-LIGASE"/>
    <property type="match status" value="1"/>
</dbReference>
<dbReference type="InterPro" id="IPR002698">
    <property type="entry name" value="FTHF_cligase"/>
</dbReference>
<dbReference type="GO" id="GO:0005524">
    <property type="term" value="F:ATP binding"/>
    <property type="evidence" value="ECO:0007669"/>
    <property type="project" value="UniProtKB-KW"/>
</dbReference>
<dbReference type="GO" id="GO:0035999">
    <property type="term" value="P:tetrahydrofolate interconversion"/>
    <property type="evidence" value="ECO:0007669"/>
    <property type="project" value="TreeGrafter"/>
</dbReference>
<comment type="catalytic activity">
    <reaction evidence="5">
        <text>(6S)-5-formyl-5,6,7,8-tetrahydrofolate + ATP = (6R)-5,10-methenyltetrahydrofolate + ADP + phosphate</text>
        <dbReference type="Rhea" id="RHEA:10488"/>
        <dbReference type="ChEBI" id="CHEBI:30616"/>
        <dbReference type="ChEBI" id="CHEBI:43474"/>
        <dbReference type="ChEBI" id="CHEBI:57455"/>
        <dbReference type="ChEBI" id="CHEBI:57457"/>
        <dbReference type="ChEBI" id="CHEBI:456216"/>
        <dbReference type="EC" id="6.3.3.2"/>
    </reaction>
</comment>
<feature type="binding site" evidence="4">
    <location>
        <position position="55"/>
    </location>
    <ligand>
        <name>substrate</name>
    </ligand>
</feature>
<dbReference type="PANTHER" id="PTHR23407:SF1">
    <property type="entry name" value="5-FORMYLTETRAHYDROFOLATE CYCLO-LIGASE"/>
    <property type="match status" value="1"/>
</dbReference>
<dbReference type="EC" id="6.3.3.2" evidence="5"/>
<keyword evidence="7" id="KW-1185">Reference proteome</keyword>
<dbReference type="GO" id="GO:0009396">
    <property type="term" value="P:folic acid-containing compound biosynthetic process"/>
    <property type="evidence" value="ECO:0007669"/>
    <property type="project" value="TreeGrafter"/>
</dbReference>
<dbReference type="SUPFAM" id="SSF100950">
    <property type="entry name" value="NagB/RpiA/CoA transferase-like"/>
    <property type="match status" value="1"/>
</dbReference>
<keyword evidence="2 4" id="KW-0547">Nucleotide-binding</keyword>
<dbReference type="AlphaFoldDB" id="A0A066UFY1"/>
<reference evidence="6 7" key="1">
    <citation type="journal article" date="2014" name="Genome Announc.">
        <title>Draft Genome Sequence of Moraxella bovoculi Strain 237T (ATCC BAA-1259T) Isolated from a Calf with Infectious Bovine Keratoconjunctivitis.</title>
        <authorList>
            <person name="Calcutt M.J."/>
            <person name="Foecking M.F."/>
            <person name="Martin N.T."/>
            <person name="Mhlanga-Mutangadura T."/>
            <person name="Reilly T.J."/>
        </authorList>
    </citation>
    <scope>NUCLEOTIDE SEQUENCE [LARGE SCALE GENOMIC DNA]</scope>
    <source>
        <strain evidence="6 7">237</strain>
    </source>
</reference>
<protein>
    <recommendedName>
        <fullName evidence="5">5-formyltetrahydrofolate cyclo-ligase</fullName>
        <ecNumber evidence="5">6.3.3.2</ecNumber>
    </recommendedName>
</protein>
<dbReference type="Proteomes" id="UP000035860">
    <property type="component" value="Unassembled WGS sequence"/>
</dbReference>
<sequence>MDNALLRKKIRRQRRDLTTKQRQFAALSASLYLSKLLPYLPKNAKIGLYLDDFGELPTAPILAFCQNHGFTPFLPITIKNKPLRFAPVFLPLAKTPLKRHKLGMKEPFARYGISADNMDMIICPLVAVDKCGNRLGMGGGFYDRTFARFHGLKVGWCYHFQVVENLMVNEWDKGVDMVITDKGVLRF</sequence>
<proteinExistence type="inferred from homology"/>
<comment type="cofactor">
    <cofactor evidence="5">
        <name>Mg(2+)</name>
        <dbReference type="ChEBI" id="CHEBI:18420"/>
    </cofactor>
</comment>
<evidence type="ECO:0000313" key="6">
    <source>
        <dbReference type="EMBL" id="KDN25985.1"/>
    </source>
</evidence>
<dbReference type="InterPro" id="IPR024185">
    <property type="entry name" value="FTHF_cligase-like_sf"/>
</dbReference>
<evidence type="ECO:0000256" key="1">
    <source>
        <dbReference type="ARBA" id="ARBA00010638"/>
    </source>
</evidence>
<evidence type="ECO:0000256" key="4">
    <source>
        <dbReference type="PIRSR" id="PIRSR006806-1"/>
    </source>
</evidence>
<feature type="binding site" evidence="4">
    <location>
        <position position="50"/>
    </location>
    <ligand>
        <name>substrate</name>
    </ligand>
</feature>
<dbReference type="GO" id="GO:0030272">
    <property type="term" value="F:5-formyltetrahydrofolate cyclo-ligase activity"/>
    <property type="evidence" value="ECO:0007669"/>
    <property type="project" value="UniProtKB-EC"/>
</dbReference>
<evidence type="ECO:0000256" key="3">
    <source>
        <dbReference type="ARBA" id="ARBA00022840"/>
    </source>
</evidence>